<evidence type="ECO:0000313" key="2">
    <source>
        <dbReference type="Proteomes" id="UP000218151"/>
    </source>
</evidence>
<dbReference type="GO" id="GO:0003677">
    <property type="term" value="F:DNA binding"/>
    <property type="evidence" value="ECO:0007669"/>
    <property type="project" value="InterPro"/>
</dbReference>
<organism evidence="1 2">
    <name type="scientific">Sphingomonas lenta</name>
    <dbReference type="NCBI Taxonomy" id="1141887"/>
    <lineage>
        <taxon>Bacteria</taxon>
        <taxon>Pseudomonadati</taxon>
        <taxon>Pseudomonadota</taxon>
        <taxon>Alphaproteobacteria</taxon>
        <taxon>Sphingomonadales</taxon>
        <taxon>Sphingomonadaceae</taxon>
        <taxon>Sphingomonas</taxon>
    </lineage>
</organism>
<sequence length="149" mass="16830">MDLKGLVAALLQQSRFSQRELCDRTGLSKDQLSRTFSRKRPVELREALTLVDAADMPARAAITLALFERPDLAVEWSRSGMSEFLETLIRELPEAMLAELGDGIDRVNPRWGKLAARFVAQRIAHHVQEIIDREEEIAEFKPNASRAMG</sequence>
<evidence type="ECO:0000313" key="1">
    <source>
        <dbReference type="EMBL" id="PAX06449.1"/>
    </source>
</evidence>
<proteinExistence type="predicted"/>
<dbReference type="SUPFAM" id="SSF47413">
    <property type="entry name" value="lambda repressor-like DNA-binding domains"/>
    <property type="match status" value="1"/>
</dbReference>
<accession>A0A2A2SB20</accession>
<dbReference type="EMBL" id="NSLI01000006">
    <property type="protein sequence ID" value="PAX06449.1"/>
    <property type="molecule type" value="Genomic_DNA"/>
</dbReference>
<dbReference type="InterPro" id="IPR010982">
    <property type="entry name" value="Lambda_DNA-bd_dom_sf"/>
</dbReference>
<dbReference type="AlphaFoldDB" id="A0A2A2SB20"/>
<dbReference type="Proteomes" id="UP000218151">
    <property type="component" value="Unassembled WGS sequence"/>
</dbReference>
<name>A0A2A2SB20_9SPHN</name>
<dbReference type="RefSeq" id="WP_095999584.1">
    <property type="nucleotide sequence ID" value="NZ_NSLI01000006.1"/>
</dbReference>
<comment type="caution">
    <text evidence="1">The sequence shown here is derived from an EMBL/GenBank/DDBJ whole genome shotgun (WGS) entry which is preliminary data.</text>
</comment>
<gene>
    <name evidence="1" type="ORF">CKY28_16975</name>
</gene>
<protein>
    <submittedName>
        <fullName evidence="1">Uncharacterized protein</fullName>
    </submittedName>
</protein>
<keyword evidence="2" id="KW-1185">Reference proteome</keyword>
<reference evidence="2" key="1">
    <citation type="submission" date="2017-09" db="EMBL/GenBank/DDBJ databases">
        <authorList>
            <person name="Feng G."/>
            <person name="Zhu H."/>
        </authorList>
    </citation>
    <scope>NUCLEOTIDE SEQUENCE [LARGE SCALE GENOMIC DNA]</scope>
    <source>
        <strain evidence="2">1PNM-20</strain>
    </source>
</reference>
<dbReference type="OrthoDB" id="7447343at2"/>